<reference evidence="2" key="1">
    <citation type="submission" date="2025-08" db="UniProtKB">
        <authorList>
            <consortium name="Ensembl"/>
        </authorList>
    </citation>
    <scope>IDENTIFICATION</scope>
</reference>
<evidence type="ECO:0000256" key="1">
    <source>
        <dbReference type="SAM" id="Coils"/>
    </source>
</evidence>
<sequence>MLGVEAMAGLSTSSSSLPTHQTLVLMDPDGDSGNIIFEEGANSVAGQPCEGLDQNLLEKQLIELHQQNQQLLEEKKELEQKLRAEILQLKEHIASIVQANIRMAEELKRYRTSDDLEKKVSKMVEQMEWQHRELLQMQVAALRKEFAQKESWLTNCKSTPPADATLEAREPGVTSSMHTLLANTAQASTNRFTLPNSLVGPQDTATPKPLDISTGDVISFIDPPESLPGTGSNGLEKLEIVELHLDTKPTTANQEAGSPPAQVQLLPIGEMNEPVGLLPSLGGEKRLAQHALARETKAKQQRIV</sequence>
<keyword evidence="1" id="KW-0175">Coiled coil</keyword>
<evidence type="ECO:0000313" key="3">
    <source>
        <dbReference type="Proteomes" id="UP000694403"/>
    </source>
</evidence>
<organism evidence="2 3">
    <name type="scientific">Chelydra serpentina</name>
    <name type="common">Snapping turtle</name>
    <name type="synonym">Testudo serpentina</name>
    <dbReference type="NCBI Taxonomy" id="8475"/>
    <lineage>
        <taxon>Eukaryota</taxon>
        <taxon>Metazoa</taxon>
        <taxon>Chordata</taxon>
        <taxon>Craniata</taxon>
        <taxon>Vertebrata</taxon>
        <taxon>Euteleostomi</taxon>
        <taxon>Archelosauria</taxon>
        <taxon>Testudinata</taxon>
        <taxon>Testudines</taxon>
        <taxon>Cryptodira</taxon>
        <taxon>Durocryptodira</taxon>
        <taxon>Americhelydia</taxon>
        <taxon>Chelydroidea</taxon>
        <taxon>Chelydridae</taxon>
        <taxon>Chelydra</taxon>
    </lineage>
</organism>
<dbReference type="AlphaFoldDB" id="A0A8C3SQE1"/>
<accession>A0A8C3SQE1</accession>
<feature type="coiled-coil region" evidence="1">
    <location>
        <begin position="54"/>
        <end position="95"/>
    </location>
</feature>
<name>A0A8C3SQE1_CHESE</name>
<dbReference type="Proteomes" id="UP000694403">
    <property type="component" value="Unplaced"/>
</dbReference>
<protein>
    <submittedName>
        <fullName evidence="2">Uncharacterized protein</fullName>
    </submittedName>
</protein>
<reference evidence="2" key="2">
    <citation type="submission" date="2025-09" db="UniProtKB">
        <authorList>
            <consortium name="Ensembl"/>
        </authorList>
    </citation>
    <scope>IDENTIFICATION</scope>
</reference>
<evidence type="ECO:0000313" key="2">
    <source>
        <dbReference type="Ensembl" id="ENSCSRP00000017240.1"/>
    </source>
</evidence>
<proteinExistence type="predicted"/>
<dbReference type="Ensembl" id="ENSCSRT00000018038.1">
    <property type="protein sequence ID" value="ENSCSRP00000017240.1"/>
    <property type="gene ID" value="ENSCSRG00000013280.1"/>
</dbReference>
<keyword evidence="3" id="KW-1185">Reference proteome</keyword>